<evidence type="ECO:0000256" key="5">
    <source>
        <dbReference type="ARBA" id="ARBA00022989"/>
    </source>
</evidence>
<evidence type="ECO:0000259" key="8">
    <source>
        <dbReference type="Pfam" id="PF02687"/>
    </source>
</evidence>
<proteinExistence type="predicted"/>
<gene>
    <name evidence="9" type="ORF">JTZ10_18570</name>
</gene>
<evidence type="ECO:0000313" key="10">
    <source>
        <dbReference type="Proteomes" id="UP001195196"/>
    </source>
</evidence>
<keyword evidence="2" id="KW-0813">Transport</keyword>
<dbReference type="PANTHER" id="PTHR43738:SF1">
    <property type="entry name" value="HEMIN TRANSPORT SYSTEM PERMEASE PROTEIN HRTB-RELATED"/>
    <property type="match status" value="1"/>
</dbReference>
<organism evidence="9 10">
    <name type="scientific">Gordonia rubripertincta</name>
    <name type="common">Rhodococcus corallinus</name>
    <dbReference type="NCBI Taxonomy" id="36822"/>
    <lineage>
        <taxon>Bacteria</taxon>
        <taxon>Bacillati</taxon>
        <taxon>Actinomycetota</taxon>
        <taxon>Actinomycetes</taxon>
        <taxon>Mycobacteriales</taxon>
        <taxon>Gordoniaceae</taxon>
        <taxon>Gordonia</taxon>
    </lineage>
</organism>
<dbReference type="Proteomes" id="UP001195196">
    <property type="component" value="Unassembled WGS sequence"/>
</dbReference>
<feature type="domain" description="ABC3 transporter permease C-terminal" evidence="8">
    <location>
        <begin position="258"/>
        <end position="367"/>
    </location>
</feature>
<evidence type="ECO:0000256" key="6">
    <source>
        <dbReference type="ARBA" id="ARBA00023136"/>
    </source>
</evidence>
<keyword evidence="5 7" id="KW-1133">Transmembrane helix</keyword>
<comment type="caution">
    <text evidence="9">The sequence shown here is derived from an EMBL/GenBank/DDBJ whole genome shotgun (WGS) entry which is preliminary data.</text>
</comment>
<evidence type="ECO:0000256" key="4">
    <source>
        <dbReference type="ARBA" id="ARBA00022692"/>
    </source>
</evidence>
<evidence type="ECO:0000256" key="2">
    <source>
        <dbReference type="ARBA" id="ARBA00022448"/>
    </source>
</evidence>
<evidence type="ECO:0000256" key="3">
    <source>
        <dbReference type="ARBA" id="ARBA00022475"/>
    </source>
</evidence>
<keyword evidence="6 7" id="KW-0472">Membrane</keyword>
<feature type="transmembrane region" description="Helical" evidence="7">
    <location>
        <begin position="15"/>
        <end position="40"/>
    </location>
</feature>
<evidence type="ECO:0000256" key="1">
    <source>
        <dbReference type="ARBA" id="ARBA00004651"/>
    </source>
</evidence>
<evidence type="ECO:0000256" key="7">
    <source>
        <dbReference type="SAM" id="Phobius"/>
    </source>
</evidence>
<dbReference type="RefSeq" id="WP_204718618.1">
    <property type="nucleotide sequence ID" value="NZ_JAFFGU010000011.1"/>
</dbReference>
<dbReference type="Pfam" id="PF02687">
    <property type="entry name" value="FtsX"/>
    <property type="match status" value="1"/>
</dbReference>
<evidence type="ECO:0000313" key="9">
    <source>
        <dbReference type="EMBL" id="MBM7279753.1"/>
    </source>
</evidence>
<feature type="transmembrane region" description="Helical" evidence="7">
    <location>
        <begin position="338"/>
        <end position="360"/>
    </location>
</feature>
<dbReference type="AlphaFoldDB" id="A0AAW4G8Y7"/>
<comment type="subcellular location">
    <subcellularLocation>
        <location evidence="1">Cell membrane</location>
        <topology evidence="1">Multi-pass membrane protein</topology>
    </subcellularLocation>
</comment>
<dbReference type="EMBL" id="JAFFGU010000011">
    <property type="protein sequence ID" value="MBM7279753.1"/>
    <property type="molecule type" value="Genomic_DNA"/>
</dbReference>
<name>A0AAW4G8Y7_GORRU</name>
<dbReference type="GO" id="GO:0005886">
    <property type="term" value="C:plasma membrane"/>
    <property type="evidence" value="ECO:0007669"/>
    <property type="project" value="UniProtKB-SubCell"/>
</dbReference>
<dbReference type="InterPro" id="IPR051125">
    <property type="entry name" value="ABC-4/HrtB_transporter"/>
</dbReference>
<keyword evidence="3" id="KW-1003">Cell membrane</keyword>
<dbReference type="InterPro" id="IPR003838">
    <property type="entry name" value="ABC3_permease_C"/>
</dbReference>
<feature type="transmembrane region" description="Helical" evidence="7">
    <location>
        <begin position="258"/>
        <end position="277"/>
    </location>
</feature>
<protein>
    <submittedName>
        <fullName evidence="9">ABC transporter permease</fullName>
    </submittedName>
</protein>
<reference evidence="9" key="1">
    <citation type="submission" date="2021-02" db="EMBL/GenBank/DDBJ databases">
        <title>Taxonomy, biology and ecology of Rhodococcus bacteria occurring in California pistachio and other woody hosts as revealed by genome sequence analyses.</title>
        <authorList>
            <person name="Riely B."/>
            <person name="Gai Y."/>
        </authorList>
    </citation>
    <scope>NUCLEOTIDE SEQUENCE</scope>
    <source>
        <strain evidence="9">BP-295</strain>
    </source>
</reference>
<sequence length="375" mass="38479">MFLALRELSFARGRFALMGSVVALIAILMVLLSGLSVGLVNDGVSGLKNLPVTSFAFQKDIATDSAFSRSLVPTSAVGTWAEQPGVEDAAPFGNTLINGRTNTGVDIDLALFGVEPGSFVSPTASKGESLSNTPGELVISQTAAEDGLSIGDTVTVEPLGTQLRVVGILGGQSTFGHVDVAFVPLKTWQEIRAGARPGEPVPPRVYDDITAVAVKADKSVDLAAGDAAADTTSLTLDESFGASPGYTAETSTLSLIQAFLYAISALVVGAFFTVWTIQRRQEIAVMRAMGASTGYLLRDSLMQSFILLLVSAGVGIGIGVGLGAAIGSTPMPFALETGSVATAGGLLILFGMIGAAVAVLRITRVDPLTALGGNR</sequence>
<accession>A0AAW4G8Y7</accession>
<keyword evidence="4 7" id="KW-0812">Transmembrane</keyword>
<feature type="transmembrane region" description="Helical" evidence="7">
    <location>
        <begin position="305"/>
        <end position="326"/>
    </location>
</feature>
<dbReference type="PANTHER" id="PTHR43738">
    <property type="entry name" value="ABC TRANSPORTER, MEMBRANE PROTEIN"/>
    <property type="match status" value="1"/>
</dbReference>